<accession>A0A7Y0ZWH9</accession>
<dbReference type="RefSeq" id="WP_169850703.1">
    <property type="nucleotide sequence ID" value="NZ_JAAQWE010000025.1"/>
</dbReference>
<sequence length="214" mass="22358">MTRSRMTAAATFAHLLGFAKHADEGDDEKDKARRAEEDGGDDDKEDPKGRKAKRAEDDDLEDDDDEKKARKAKGEGDDPDDKDDPKGRKAKRAEGDDDDPDAEDDDDQDGPKSSKAAVAKERARCAQIMAHGLKSGNAEQAGVFAFDTNMSAASAISALNAAGSVSGRGGNLKDRMAAANVTNVGAGGDGGVESSNMSPIAQKIIAAAARAKPQ</sequence>
<organism evidence="2 3">
    <name type="scientific">Pseudomonas veronii</name>
    <dbReference type="NCBI Taxonomy" id="76761"/>
    <lineage>
        <taxon>Bacteria</taxon>
        <taxon>Pseudomonadati</taxon>
        <taxon>Pseudomonadota</taxon>
        <taxon>Gammaproteobacteria</taxon>
        <taxon>Pseudomonadales</taxon>
        <taxon>Pseudomonadaceae</taxon>
        <taxon>Pseudomonas</taxon>
    </lineage>
</organism>
<comment type="caution">
    <text evidence="2">The sequence shown here is derived from an EMBL/GenBank/DDBJ whole genome shotgun (WGS) entry which is preliminary data.</text>
</comment>
<evidence type="ECO:0000256" key="1">
    <source>
        <dbReference type="SAM" id="MobiDB-lite"/>
    </source>
</evidence>
<feature type="region of interest" description="Disordered" evidence="1">
    <location>
        <begin position="15"/>
        <end position="122"/>
    </location>
</feature>
<protein>
    <submittedName>
        <fullName evidence="2">Uncharacterized protein</fullName>
    </submittedName>
</protein>
<dbReference type="Proteomes" id="UP000552560">
    <property type="component" value="Unassembled WGS sequence"/>
</dbReference>
<evidence type="ECO:0000313" key="2">
    <source>
        <dbReference type="EMBL" id="NMX99342.1"/>
    </source>
</evidence>
<evidence type="ECO:0000313" key="3">
    <source>
        <dbReference type="Proteomes" id="UP000552560"/>
    </source>
</evidence>
<gene>
    <name evidence="2" type="ORF">HBO43_22385</name>
</gene>
<dbReference type="AlphaFoldDB" id="A0A7Y0ZWH9"/>
<feature type="compositionally biased region" description="Basic and acidic residues" evidence="1">
    <location>
        <begin position="20"/>
        <end position="37"/>
    </location>
</feature>
<feature type="compositionally biased region" description="Acidic residues" evidence="1">
    <location>
        <begin position="95"/>
        <end position="108"/>
    </location>
</feature>
<reference evidence="2 3" key="1">
    <citation type="journal article" date="2020" name="Front. Microbiol.">
        <title>Genetic Organization of the aprX-lipA2 Operon Affects the Proteolytic Potential of Pseudomonas Species in Milk.</title>
        <authorList>
            <person name="Maier C."/>
            <person name="Huptas C."/>
            <person name="von Neubeck M."/>
            <person name="Scherer S."/>
            <person name="Wenning M."/>
            <person name="Lucking G."/>
        </authorList>
    </citation>
    <scope>NUCLEOTIDE SEQUENCE [LARGE SCALE GENOMIC DNA]</scope>
    <source>
        <strain evidence="2 3">WS 4671</strain>
    </source>
</reference>
<name>A0A7Y0ZWH9_PSEVE</name>
<dbReference type="EMBL" id="JAAQWE010000025">
    <property type="protein sequence ID" value="NMX99342.1"/>
    <property type="molecule type" value="Genomic_DNA"/>
</dbReference>
<proteinExistence type="predicted"/>
<feature type="compositionally biased region" description="Basic and acidic residues" evidence="1">
    <location>
        <begin position="66"/>
        <end position="76"/>
    </location>
</feature>